<evidence type="ECO:0000256" key="16">
    <source>
        <dbReference type="SAM" id="MobiDB-lite"/>
    </source>
</evidence>
<feature type="domain" description="Ig-like" evidence="19">
    <location>
        <begin position="24"/>
        <end position="134"/>
    </location>
</feature>
<evidence type="ECO:0000313" key="21">
    <source>
        <dbReference type="Proteomes" id="UP000549499"/>
    </source>
</evidence>
<organism evidence="20 21">
    <name type="scientific">Crotophaga sulcirostris</name>
    <name type="common">Groove-billed ani</name>
    <dbReference type="NCBI Taxonomy" id="33598"/>
    <lineage>
        <taxon>Eukaryota</taxon>
        <taxon>Metazoa</taxon>
        <taxon>Chordata</taxon>
        <taxon>Craniata</taxon>
        <taxon>Vertebrata</taxon>
        <taxon>Euteleostomi</taxon>
        <taxon>Archelosauria</taxon>
        <taxon>Archosauria</taxon>
        <taxon>Dinosauria</taxon>
        <taxon>Saurischia</taxon>
        <taxon>Theropoda</taxon>
        <taxon>Coelurosauria</taxon>
        <taxon>Aves</taxon>
        <taxon>Neognathae</taxon>
        <taxon>Neoaves</taxon>
        <taxon>Otidimorphae</taxon>
        <taxon>Cuculiformes</taxon>
        <taxon>Crotophagidae</taxon>
        <taxon>Crotophaga</taxon>
    </lineage>
</organism>
<evidence type="ECO:0000256" key="7">
    <source>
        <dbReference type="ARBA" id="ARBA00022989"/>
    </source>
</evidence>
<dbReference type="CDD" id="cd05716">
    <property type="entry name" value="IgV_pIgR_like"/>
    <property type="match status" value="3"/>
</dbReference>
<keyword evidence="9" id="KW-1015">Disulfide bond</keyword>
<accession>A0A7K5I7Q2</accession>
<feature type="non-terminal residue" evidence="20">
    <location>
        <position position="654"/>
    </location>
</feature>
<dbReference type="SMART" id="SM00406">
    <property type="entry name" value="IGv"/>
    <property type="match status" value="2"/>
</dbReference>
<sequence length="654" mass="72165">MTSLAFLFLLALLPEESASSRYLPKAASNPVFGPQQVYGLLNGSVTVKCFYPPTSVNRHDRKYWCRQSSRGCMTIVSSSGYTAVGYQGRASITNHPQEENFEINISRLTMADTGTYQCGIGINGRGLSHKVSLEVTEGPHVPEGAELFYVKLYSTLTMSCNFGEDTVSMRKYLCKMEKSGCRNIIDSYGVVDQEFTGRAILSSEEPPGAFGIVITQMDWEDSGLYMCGVGSYGENGETKELDVHVYEETNAPQAKPTIIGVKGSSVTFEYRYEGLNKSSTKYWCKWRQYGCARIIDNMGFVSGLYEGRVAMFNNPENKTVTIILNQLKDSDKGYYWFMTDEVKEQQSSTELKIIDGEPGLKGKEDVEAQVGSRINLTCFYPCKYYSYQKYWCKWDSRGCTTVPSSDQKQPGPDVTCDTDNKVVILSFDPVTKANEGWYWCGVKRNNLYGETMAVYLQVTEDVGRSADHSLNLLDSDANNHVELPSHAKSGSVPQGRASGAEVQSAASESSDQSHGSNTLLAVLTPLGGVVLILATAFAVFKYRQLKRSDLVSVGSYRTNISMSDFESVKEYSASNNACVQESQETQIGGDEFITTTVTPESAAETKKAKRVREGRREPTDLGESTAALQPLPKELPSPRGLIYTQVPSIVPGSR</sequence>
<dbReference type="PROSITE" id="PS50835">
    <property type="entry name" value="IG_LIKE"/>
    <property type="match status" value="1"/>
</dbReference>
<comment type="function">
    <text evidence="12">Mediates selective transcytosis of polymeric IgA and IgM across mucosal epithelial cells. Binds polymeric IgA and IgM at the basolateral surface of epithelial cells. The complex is then transported across the cell to be secreted at the apical surface. During this process, a cleavage occurs that separates the extracellular (known as the secretory component) from the transmembrane segment.</text>
</comment>
<dbReference type="PANTHER" id="PTHR11860:SF82">
    <property type="entry name" value="POLYMERIC IMMUNOGLOBULIN RECEPTOR"/>
    <property type="match status" value="1"/>
</dbReference>
<evidence type="ECO:0000256" key="13">
    <source>
        <dbReference type="ARBA" id="ARBA00049604"/>
    </source>
</evidence>
<comment type="subunit">
    <text evidence="14">Interacts (mainly via CDR1-like domain) with dimeric IgA. Interacts (mainly via CDR2-like domain) with pentameric IgM.</text>
</comment>
<evidence type="ECO:0000313" key="20">
    <source>
        <dbReference type="EMBL" id="NWS77463.1"/>
    </source>
</evidence>
<dbReference type="PANTHER" id="PTHR11860">
    <property type="entry name" value="POLYMERIC-IMMUNOGLOBULIN RECEPTOR"/>
    <property type="match status" value="1"/>
</dbReference>
<comment type="function">
    <text evidence="13">Through its N-linked glycans ensures anchoring of secretory IgA (sIgA) molecules to mucus lining the epithelial surface to neutralize extracellular pathogens. On its own (free form) may act as a non-specific microbial scavenger to prevent pathogen interaction with epithelial cells.</text>
</comment>
<keyword evidence="8 17" id="KW-0472">Membrane</keyword>
<keyword evidence="6 18" id="KW-0732">Signal</keyword>
<evidence type="ECO:0000256" key="8">
    <source>
        <dbReference type="ARBA" id="ARBA00023136"/>
    </source>
</evidence>
<keyword evidence="10" id="KW-0325">Glycoprotein</keyword>
<dbReference type="SMART" id="SM00409">
    <property type="entry name" value="IG"/>
    <property type="match status" value="4"/>
</dbReference>
<evidence type="ECO:0000256" key="2">
    <source>
        <dbReference type="ARBA" id="ARBA00004613"/>
    </source>
</evidence>
<dbReference type="GO" id="GO:0005886">
    <property type="term" value="C:plasma membrane"/>
    <property type="evidence" value="ECO:0007669"/>
    <property type="project" value="TreeGrafter"/>
</dbReference>
<feature type="transmembrane region" description="Helical" evidence="17">
    <location>
        <begin position="519"/>
        <end position="540"/>
    </location>
</feature>
<evidence type="ECO:0000256" key="14">
    <source>
        <dbReference type="ARBA" id="ARBA00049678"/>
    </source>
</evidence>
<keyword evidence="7 17" id="KW-1133">Transmembrane helix</keyword>
<evidence type="ECO:0000256" key="4">
    <source>
        <dbReference type="ARBA" id="ARBA00022525"/>
    </source>
</evidence>
<comment type="caution">
    <text evidence="20">The sequence shown here is derived from an EMBL/GenBank/DDBJ whole genome shotgun (WGS) entry which is preliminary data.</text>
</comment>
<feature type="region of interest" description="Disordered" evidence="16">
    <location>
        <begin position="483"/>
        <end position="514"/>
    </location>
</feature>
<evidence type="ECO:0000256" key="1">
    <source>
        <dbReference type="ARBA" id="ARBA00004251"/>
    </source>
</evidence>
<comment type="subcellular location">
    <subcellularLocation>
        <location evidence="1">Cell membrane</location>
        <topology evidence="1">Single-pass type I membrane protein</topology>
    </subcellularLocation>
    <subcellularLocation>
        <location evidence="2">Secreted</location>
    </subcellularLocation>
</comment>
<dbReference type="InterPro" id="IPR050671">
    <property type="entry name" value="CD300_family_receptors"/>
</dbReference>
<dbReference type="InterPro" id="IPR013783">
    <property type="entry name" value="Ig-like_fold"/>
</dbReference>
<keyword evidence="11" id="KW-0393">Immunoglobulin domain</keyword>
<dbReference type="GO" id="GO:0004888">
    <property type="term" value="F:transmembrane signaling receptor activity"/>
    <property type="evidence" value="ECO:0007669"/>
    <property type="project" value="TreeGrafter"/>
</dbReference>
<evidence type="ECO:0000256" key="17">
    <source>
        <dbReference type="SAM" id="Phobius"/>
    </source>
</evidence>
<dbReference type="SUPFAM" id="SSF48726">
    <property type="entry name" value="Immunoglobulin"/>
    <property type="match status" value="4"/>
</dbReference>
<keyword evidence="3" id="KW-1003">Cell membrane</keyword>
<dbReference type="Gene3D" id="2.60.40.10">
    <property type="entry name" value="Immunoglobulins"/>
    <property type="match status" value="4"/>
</dbReference>
<evidence type="ECO:0000256" key="6">
    <source>
        <dbReference type="ARBA" id="ARBA00022729"/>
    </source>
</evidence>
<protein>
    <recommendedName>
        <fullName evidence="15">Polymeric immunoglobulin receptor</fullName>
    </recommendedName>
</protein>
<evidence type="ECO:0000256" key="18">
    <source>
        <dbReference type="SAM" id="SignalP"/>
    </source>
</evidence>
<dbReference type="AlphaFoldDB" id="A0A7K5I7Q2"/>
<dbReference type="Proteomes" id="UP000549499">
    <property type="component" value="Unassembled WGS sequence"/>
</dbReference>
<dbReference type="InterPro" id="IPR013106">
    <property type="entry name" value="Ig_V-set"/>
</dbReference>
<name>A0A7K5I7Q2_CROSL</name>
<proteinExistence type="predicted"/>
<evidence type="ECO:0000256" key="11">
    <source>
        <dbReference type="ARBA" id="ARBA00023319"/>
    </source>
</evidence>
<keyword evidence="5 17" id="KW-0812">Transmembrane</keyword>
<dbReference type="OrthoDB" id="6157407at2759"/>
<feature type="signal peptide" evidence="18">
    <location>
        <begin position="1"/>
        <end position="19"/>
    </location>
</feature>
<evidence type="ECO:0000256" key="15">
    <source>
        <dbReference type="ARBA" id="ARBA00049745"/>
    </source>
</evidence>
<evidence type="ECO:0000256" key="3">
    <source>
        <dbReference type="ARBA" id="ARBA00022475"/>
    </source>
</evidence>
<reference evidence="20 21" key="1">
    <citation type="submission" date="2019-09" db="EMBL/GenBank/DDBJ databases">
        <title>Bird 10,000 Genomes (B10K) Project - Family phase.</title>
        <authorList>
            <person name="Zhang G."/>
        </authorList>
    </citation>
    <scope>NUCLEOTIDE SEQUENCE [LARGE SCALE GENOMIC DNA]</scope>
    <source>
        <strain evidence="20">B10K-DU-003-44</strain>
        <tissue evidence="20">Muscle</tissue>
    </source>
</reference>
<dbReference type="InterPro" id="IPR007110">
    <property type="entry name" value="Ig-like_dom"/>
</dbReference>
<evidence type="ECO:0000256" key="12">
    <source>
        <dbReference type="ARBA" id="ARBA00049599"/>
    </source>
</evidence>
<feature type="chain" id="PRO_5029733035" description="Polymeric immunoglobulin receptor" evidence="18">
    <location>
        <begin position="20"/>
        <end position="654"/>
    </location>
</feature>
<feature type="non-terminal residue" evidence="20">
    <location>
        <position position="1"/>
    </location>
</feature>
<dbReference type="InterPro" id="IPR036179">
    <property type="entry name" value="Ig-like_dom_sf"/>
</dbReference>
<dbReference type="InterPro" id="IPR003599">
    <property type="entry name" value="Ig_sub"/>
</dbReference>
<dbReference type="Pfam" id="PF07686">
    <property type="entry name" value="V-set"/>
    <property type="match status" value="3"/>
</dbReference>
<feature type="region of interest" description="Disordered" evidence="16">
    <location>
        <begin position="597"/>
        <end position="639"/>
    </location>
</feature>
<keyword evidence="21" id="KW-1185">Reference proteome</keyword>
<evidence type="ECO:0000256" key="9">
    <source>
        <dbReference type="ARBA" id="ARBA00023157"/>
    </source>
</evidence>
<dbReference type="EMBL" id="VYZB01000942">
    <property type="protein sequence ID" value="NWS77463.1"/>
    <property type="molecule type" value="Genomic_DNA"/>
</dbReference>
<evidence type="ECO:0000256" key="10">
    <source>
        <dbReference type="ARBA" id="ARBA00023180"/>
    </source>
</evidence>
<evidence type="ECO:0000259" key="19">
    <source>
        <dbReference type="PROSITE" id="PS50835"/>
    </source>
</evidence>
<keyword evidence="4" id="KW-0964">Secreted</keyword>
<gene>
    <name evidence="20" type="primary">Pigr_0</name>
    <name evidence="20" type="ORF">CROSUL_R02733</name>
</gene>
<feature type="compositionally biased region" description="Polar residues" evidence="16">
    <location>
        <begin position="504"/>
        <end position="514"/>
    </location>
</feature>
<evidence type="ECO:0000256" key="5">
    <source>
        <dbReference type="ARBA" id="ARBA00022692"/>
    </source>
</evidence>